<keyword evidence="3" id="KW-1185">Reference proteome</keyword>
<proteinExistence type="predicted"/>
<gene>
    <name evidence="2" type="ORF">H9642_11810</name>
</gene>
<dbReference type="InterPro" id="IPR001466">
    <property type="entry name" value="Beta-lactam-related"/>
</dbReference>
<dbReference type="RefSeq" id="WP_251836653.1">
    <property type="nucleotide sequence ID" value="NZ_JACSQG010000006.1"/>
</dbReference>
<comment type="caution">
    <text evidence="2">The sequence shown here is derived from an EMBL/GenBank/DDBJ whole genome shotgun (WGS) entry which is preliminary data.</text>
</comment>
<dbReference type="InterPro" id="IPR052907">
    <property type="entry name" value="Beta-lactamase/esterase"/>
</dbReference>
<dbReference type="SUPFAM" id="SSF56601">
    <property type="entry name" value="beta-lactamase/transpeptidase-like"/>
    <property type="match status" value="1"/>
</dbReference>
<dbReference type="Pfam" id="PF00144">
    <property type="entry name" value="Beta-lactamase"/>
    <property type="match status" value="1"/>
</dbReference>
<sequence length="381" mass="41095">MHINGYFDLQFEAVREAFADLFNNPQERGAALCVQVAGETVVDLWAGHADKDGNEPWHSDTLANLFSCTKTFTAVTALQLVGEGKLNLDVPVARYWPEFAAAGKERITLRQLLSHQAGLPAIHASLPGEALYDWQAMTAALAAEEPWWTPGQGHGYAPITYGWLVGELLRRVDGRGAGESIVARTARPLGLDFHVGLADEEFHRVAHIARGKGSMGDAAAQRLLRCMMSEPNALSTRAFTNPPSVMTSTNKPEWRRMQQPAANGHGTARSLAGFYSGLLDGRLLEPDLLAELTREHCRGEDRTLLTSTRFGLGCMLDQPGVANATYGLGEKAFGHPGAGGSIGFADPERELGFGFVTNTLGPYVLMDPRAQGLAQVVGSCL</sequence>
<dbReference type="PANTHER" id="PTHR43319:SF3">
    <property type="entry name" value="BETA-LACTAMASE-RELATED DOMAIN-CONTAINING PROTEIN"/>
    <property type="match status" value="1"/>
</dbReference>
<evidence type="ECO:0000313" key="2">
    <source>
        <dbReference type="EMBL" id="MBD7977873.1"/>
    </source>
</evidence>
<name>A0ABR8TQ16_9PSED</name>
<dbReference type="InterPro" id="IPR012338">
    <property type="entry name" value="Beta-lactam/transpept-like"/>
</dbReference>
<dbReference type="PANTHER" id="PTHR43319">
    <property type="entry name" value="BETA-LACTAMASE-RELATED"/>
    <property type="match status" value="1"/>
</dbReference>
<feature type="domain" description="Beta-lactamase-related" evidence="1">
    <location>
        <begin position="19"/>
        <end position="371"/>
    </location>
</feature>
<organism evidence="2 3">
    <name type="scientific">Serpens gallinarum</name>
    <dbReference type="NCBI Taxonomy" id="2763075"/>
    <lineage>
        <taxon>Bacteria</taxon>
        <taxon>Pseudomonadati</taxon>
        <taxon>Pseudomonadota</taxon>
        <taxon>Gammaproteobacteria</taxon>
        <taxon>Pseudomonadales</taxon>
        <taxon>Pseudomonadaceae</taxon>
        <taxon>Pseudomonas</taxon>
    </lineage>
</organism>
<dbReference type="EMBL" id="JACSQG010000006">
    <property type="protein sequence ID" value="MBD7977873.1"/>
    <property type="molecule type" value="Genomic_DNA"/>
</dbReference>
<evidence type="ECO:0000259" key="1">
    <source>
        <dbReference type="Pfam" id="PF00144"/>
    </source>
</evidence>
<dbReference type="Proteomes" id="UP000611945">
    <property type="component" value="Unassembled WGS sequence"/>
</dbReference>
<reference evidence="2 3" key="1">
    <citation type="submission" date="2020-08" db="EMBL/GenBank/DDBJ databases">
        <title>A Genomic Blueprint of the Chicken Gut Microbiome.</title>
        <authorList>
            <person name="Gilroy R."/>
            <person name="Ravi A."/>
            <person name="Getino M."/>
            <person name="Pursley I."/>
            <person name="Horton D.L."/>
            <person name="Alikhan N.-F."/>
            <person name="Baker D."/>
            <person name="Gharbi K."/>
            <person name="Hall N."/>
            <person name="Watson M."/>
            <person name="Adriaenssens E.M."/>
            <person name="Foster-Nyarko E."/>
            <person name="Jarju S."/>
            <person name="Secka A."/>
            <person name="Antonio M."/>
            <person name="Oren A."/>
            <person name="Chaudhuri R."/>
            <person name="La Ragione R.M."/>
            <person name="Hildebrand F."/>
            <person name="Pallen M.J."/>
        </authorList>
    </citation>
    <scope>NUCLEOTIDE SEQUENCE [LARGE SCALE GENOMIC DNA]</scope>
    <source>
        <strain evidence="2 3">Sa2CUA2</strain>
    </source>
</reference>
<protein>
    <submittedName>
        <fullName evidence="2">Beta-lactamase family protein</fullName>
    </submittedName>
</protein>
<accession>A0ABR8TQ16</accession>
<dbReference type="Gene3D" id="3.40.710.10">
    <property type="entry name" value="DD-peptidase/beta-lactamase superfamily"/>
    <property type="match status" value="1"/>
</dbReference>
<evidence type="ECO:0000313" key="3">
    <source>
        <dbReference type="Proteomes" id="UP000611945"/>
    </source>
</evidence>